<feature type="transmembrane region" description="Helical" evidence="7">
    <location>
        <begin position="279"/>
        <end position="299"/>
    </location>
</feature>
<dbReference type="PANTHER" id="PTHR23513">
    <property type="entry name" value="INTEGRAL MEMBRANE EFFLUX PROTEIN-RELATED"/>
    <property type="match status" value="1"/>
</dbReference>
<dbReference type="EMBL" id="CP041405">
    <property type="protein sequence ID" value="QDM43461.1"/>
    <property type="molecule type" value="Genomic_DNA"/>
</dbReference>
<organism evidence="10 11">
    <name type="scientific">Paenibacillus thiaminolyticus</name>
    <name type="common">Bacillus thiaminolyticus</name>
    <dbReference type="NCBI Taxonomy" id="49283"/>
    <lineage>
        <taxon>Bacteria</taxon>
        <taxon>Bacillati</taxon>
        <taxon>Bacillota</taxon>
        <taxon>Bacilli</taxon>
        <taxon>Bacillales</taxon>
        <taxon>Paenibacillaceae</taxon>
        <taxon>Paenibacillus</taxon>
    </lineage>
</organism>
<dbReference type="RefSeq" id="WP_087445357.1">
    <property type="nucleotide sequence ID" value="NZ_CABMNB010000047.1"/>
</dbReference>
<feature type="transmembrane region" description="Helical" evidence="7">
    <location>
        <begin position="372"/>
        <end position="396"/>
    </location>
</feature>
<feature type="transmembrane region" description="Helical" evidence="7">
    <location>
        <begin position="241"/>
        <end position="259"/>
    </location>
</feature>
<evidence type="ECO:0000313" key="10">
    <source>
        <dbReference type="EMBL" id="QDM43461.1"/>
    </source>
</evidence>
<reference evidence="10 11" key="1">
    <citation type="submission" date="2019-07" db="EMBL/GenBank/DDBJ databases">
        <title>Paenibacillus thiaminolyticus NRRL B-4156.</title>
        <authorList>
            <person name="Hehnly C."/>
            <person name="Zhang L."/>
        </authorList>
    </citation>
    <scope>NUCLEOTIDE SEQUENCE [LARGE SCALE GENOMIC DNA]</scope>
    <source>
        <strain evidence="10 11">NRRL B-4156</strain>
    </source>
</reference>
<protein>
    <submittedName>
        <fullName evidence="10">MFS transporter</fullName>
    </submittedName>
</protein>
<keyword evidence="6 7" id="KW-0472">Membrane</keyword>
<dbReference type="SUPFAM" id="SSF103473">
    <property type="entry name" value="MFS general substrate transporter"/>
    <property type="match status" value="1"/>
</dbReference>
<evidence type="ECO:0000313" key="11">
    <source>
        <dbReference type="Proteomes" id="UP000315377"/>
    </source>
</evidence>
<keyword evidence="12" id="KW-1185">Reference proteome</keyword>
<evidence type="ECO:0000313" key="12">
    <source>
        <dbReference type="Proteomes" id="UP001209276"/>
    </source>
</evidence>
<feature type="transmembrane region" description="Helical" evidence="7">
    <location>
        <begin position="306"/>
        <end position="329"/>
    </location>
</feature>
<comment type="subcellular location">
    <subcellularLocation>
        <location evidence="1">Cell membrane</location>
        <topology evidence="1">Multi-pass membrane protein</topology>
    </subcellularLocation>
</comment>
<dbReference type="CDD" id="cd06173">
    <property type="entry name" value="MFS_MefA_like"/>
    <property type="match status" value="1"/>
</dbReference>
<dbReference type="Gene3D" id="1.20.1250.20">
    <property type="entry name" value="MFS general substrate transporter like domains"/>
    <property type="match status" value="1"/>
</dbReference>
<dbReference type="PROSITE" id="PS50850">
    <property type="entry name" value="MFS"/>
    <property type="match status" value="1"/>
</dbReference>
<dbReference type="GeneID" id="76995926"/>
<dbReference type="PANTHER" id="PTHR23513:SF6">
    <property type="entry name" value="MAJOR FACILITATOR SUPERFAMILY ASSOCIATED DOMAIN-CONTAINING PROTEIN"/>
    <property type="match status" value="1"/>
</dbReference>
<keyword evidence="3" id="KW-1003">Cell membrane</keyword>
<dbReference type="Pfam" id="PF07690">
    <property type="entry name" value="MFS_1"/>
    <property type="match status" value="1"/>
</dbReference>
<dbReference type="InterPro" id="IPR036259">
    <property type="entry name" value="MFS_trans_sf"/>
</dbReference>
<dbReference type="GO" id="GO:0005886">
    <property type="term" value="C:plasma membrane"/>
    <property type="evidence" value="ECO:0007669"/>
    <property type="project" value="UniProtKB-SubCell"/>
</dbReference>
<evidence type="ECO:0000259" key="8">
    <source>
        <dbReference type="PROSITE" id="PS50850"/>
    </source>
</evidence>
<keyword evidence="2" id="KW-0813">Transport</keyword>
<dbReference type="Proteomes" id="UP001209276">
    <property type="component" value="Unassembled WGS sequence"/>
</dbReference>
<feature type="transmembrane region" description="Helical" evidence="7">
    <location>
        <begin position="163"/>
        <end position="183"/>
    </location>
</feature>
<evidence type="ECO:0000256" key="5">
    <source>
        <dbReference type="ARBA" id="ARBA00022989"/>
    </source>
</evidence>
<name>A0AAP9J094_PANTH</name>
<keyword evidence="5 7" id="KW-1133">Transmembrane helix</keyword>
<feature type="transmembrane region" description="Helical" evidence="7">
    <location>
        <begin position="12"/>
        <end position="37"/>
    </location>
</feature>
<evidence type="ECO:0000256" key="4">
    <source>
        <dbReference type="ARBA" id="ARBA00022692"/>
    </source>
</evidence>
<dbReference type="InterPro" id="IPR020846">
    <property type="entry name" value="MFS_dom"/>
</dbReference>
<feature type="transmembrane region" description="Helical" evidence="7">
    <location>
        <begin position="335"/>
        <end position="360"/>
    </location>
</feature>
<keyword evidence="4 7" id="KW-0812">Transmembrane</keyword>
<feature type="transmembrane region" description="Helical" evidence="7">
    <location>
        <begin position="402"/>
        <end position="420"/>
    </location>
</feature>
<dbReference type="AlphaFoldDB" id="A0AAP9J094"/>
<evidence type="ECO:0000256" key="1">
    <source>
        <dbReference type="ARBA" id="ARBA00004651"/>
    </source>
</evidence>
<proteinExistence type="predicted"/>
<dbReference type="InterPro" id="IPR011701">
    <property type="entry name" value="MFS"/>
</dbReference>
<dbReference type="GO" id="GO:0022857">
    <property type="term" value="F:transmembrane transporter activity"/>
    <property type="evidence" value="ECO:0007669"/>
    <property type="project" value="InterPro"/>
</dbReference>
<sequence length="447" mass="47771">MKLLFSNSSYRRLWWAQIISELGDGITRLVVIFLVAHLSASPLALSMVVLSQVLPQMLFGAFVGPLVDRINRPLLMAASDIYRAGIVLAFILAQDSLPFIYVLIWLQGIGTVFFEPARSALIPRLVGKEQISSAVSLSQATYMAMRLVGPALAGLLIPLGHFGWLFTFNAITFLLSAVFVFSLRGVEPLKLSSAQAGGGKAVTEENEEHEGREAQQEKEAKISYMASFKEGLTQMYRHEGLFALLMLVVPVMLVVGVINSNLNAALLQTFRIPAEHFGFVSSVIGAGSIVGAIAAPHLLRRIQPSTLLLSGIAGIGASCIFIVPLAPIYANTSIISIYIWSLLTGFTISCTNVPLSSLFLTLMPDEIRGRGAAVFGTVAETGTVIGIGLGGLFAVWFGVLEATAVAGGLLVIVSIVFPLLKYSRALKYKASGTMNPPEGDAQAAMPS</sequence>
<evidence type="ECO:0000256" key="7">
    <source>
        <dbReference type="SAM" id="Phobius"/>
    </source>
</evidence>
<feature type="domain" description="Major facilitator superfamily (MFS) profile" evidence="8">
    <location>
        <begin position="1"/>
        <end position="425"/>
    </location>
</feature>
<accession>A0AAP9J094</accession>
<dbReference type="Proteomes" id="UP000315377">
    <property type="component" value="Chromosome"/>
</dbReference>
<evidence type="ECO:0000256" key="3">
    <source>
        <dbReference type="ARBA" id="ARBA00022475"/>
    </source>
</evidence>
<dbReference type="EMBL" id="JAMDMM010000010">
    <property type="protein sequence ID" value="MCY9606380.1"/>
    <property type="molecule type" value="Genomic_DNA"/>
</dbReference>
<evidence type="ECO:0000256" key="2">
    <source>
        <dbReference type="ARBA" id="ARBA00022448"/>
    </source>
</evidence>
<evidence type="ECO:0000313" key="9">
    <source>
        <dbReference type="EMBL" id="MCY9606380.1"/>
    </source>
</evidence>
<feature type="transmembrane region" description="Helical" evidence="7">
    <location>
        <begin position="43"/>
        <end position="67"/>
    </location>
</feature>
<evidence type="ECO:0000256" key="6">
    <source>
        <dbReference type="ARBA" id="ARBA00023136"/>
    </source>
</evidence>
<reference evidence="9 12" key="2">
    <citation type="submission" date="2022-05" db="EMBL/GenBank/DDBJ databases">
        <title>Genome Sequencing of Bee-Associated Microbes.</title>
        <authorList>
            <person name="Dunlap C."/>
        </authorList>
    </citation>
    <scope>NUCLEOTIDE SEQUENCE [LARGE SCALE GENOMIC DNA]</scope>
    <source>
        <strain evidence="9 12">NRRL B-14613</strain>
    </source>
</reference>
<gene>
    <name evidence="10" type="ORF">FLT43_08070</name>
    <name evidence="9" type="ORF">M5W83_04300</name>
</gene>